<reference evidence="1 2" key="1">
    <citation type="submission" date="2020-02" db="EMBL/GenBank/DDBJ databases">
        <title>Draft genome sequence of Haematococcus lacustris strain NIES-144.</title>
        <authorList>
            <person name="Morimoto D."/>
            <person name="Nakagawa S."/>
            <person name="Yoshida T."/>
            <person name="Sawayama S."/>
        </authorList>
    </citation>
    <scope>NUCLEOTIDE SEQUENCE [LARGE SCALE GENOMIC DNA]</scope>
    <source>
        <strain evidence="1 2">NIES-144</strain>
    </source>
</reference>
<dbReference type="Proteomes" id="UP000485058">
    <property type="component" value="Unassembled WGS sequence"/>
</dbReference>
<gene>
    <name evidence="1" type="ORF">HaLaN_24343</name>
</gene>
<proteinExistence type="predicted"/>
<dbReference type="AlphaFoldDB" id="A0A699ZUX2"/>
<protein>
    <submittedName>
        <fullName evidence="1">Uncharacterized protein</fullName>
    </submittedName>
</protein>
<name>A0A699ZUX2_HAELA</name>
<dbReference type="EMBL" id="BLLF01003064">
    <property type="protein sequence ID" value="GFH26231.1"/>
    <property type="molecule type" value="Genomic_DNA"/>
</dbReference>
<sequence>MIDKPGLNESQSFAELKNASQRTTMYAIGKLAASRLSTVLLAGPPLGHGLLPVAAVAFRSWSNVTRNAEKLLEVLAHSPAMQQVMLANLPPALRGDPAMVKAILSDPGVKQKLVEMISKQVLPQHLAPHFNTSAFLDHHPPSSSFLLHGVCKTWRCSA</sequence>
<comment type="caution">
    <text evidence="1">The sequence shown here is derived from an EMBL/GenBank/DDBJ whole genome shotgun (WGS) entry which is preliminary data.</text>
</comment>
<evidence type="ECO:0000313" key="1">
    <source>
        <dbReference type="EMBL" id="GFH26231.1"/>
    </source>
</evidence>
<accession>A0A699ZUX2</accession>
<evidence type="ECO:0000313" key="2">
    <source>
        <dbReference type="Proteomes" id="UP000485058"/>
    </source>
</evidence>
<organism evidence="1 2">
    <name type="scientific">Haematococcus lacustris</name>
    <name type="common">Green alga</name>
    <name type="synonym">Haematococcus pluvialis</name>
    <dbReference type="NCBI Taxonomy" id="44745"/>
    <lineage>
        <taxon>Eukaryota</taxon>
        <taxon>Viridiplantae</taxon>
        <taxon>Chlorophyta</taxon>
        <taxon>core chlorophytes</taxon>
        <taxon>Chlorophyceae</taxon>
        <taxon>CS clade</taxon>
        <taxon>Chlamydomonadales</taxon>
        <taxon>Haematococcaceae</taxon>
        <taxon>Haematococcus</taxon>
    </lineage>
</organism>
<keyword evidence="2" id="KW-1185">Reference proteome</keyword>